<comment type="caution">
    <text evidence="2">The sequence shown here is derived from an EMBL/GenBank/DDBJ whole genome shotgun (WGS) entry which is preliminary data.</text>
</comment>
<accession>A0A829H3F2</accession>
<gene>
    <name evidence="2" type="ORF">Lpp41_15511</name>
</gene>
<dbReference type="EMBL" id="ANKE01000737">
    <property type="protein sequence ID" value="EPC70174.1"/>
    <property type="molecule type" value="Genomic_DNA"/>
</dbReference>
<name>A0A829H3F2_LACPA</name>
<organism evidence="2 3">
    <name type="scientific">Lacticaseibacillus paracasei subsp. paracasei Lpp41</name>
    <dbReference type="NCBI Taxonomy" id="1256208"/>
    <lineage>
        <taxon>Bacteria</taxon>
        <taxon>Bacillati</taxon>
        <taxon>Bacillota</taxon>
        <taxon>Bacilli</taxon>
        <taxon>Lactobacillales</taxon>
        <taxon>Lactobacillaceae</taxon>
        <taxon>Lacticaseibacillus</taxon>
    </lineage>
</organism>
<evidence type="ECO:0000313" key="2">
    <source>
        <dbReference type="EMBL" id="EPC70174.1"/>
    </source>
</evidence>
<dbReference type="Proteomes" id="UP000014244">
    <property type="component" value="Unassembled WGS sequence"/>
</dbReference>
<keyword evidence="1" id="KW-0472">Membrane</keyword>
<proteinExistence type="predicted"/>
<protein>
    <submittedName>
        <fullName evidence="2">Uncharacterized protein</fullName>
    </submittedName>
</protein>
<evidence type="ECO:0000313" key="3">
    <source>
        <dbReference type="Proteomes" id="UP000014244"/>
    </source>
</evidence>
<feature type="transmembrane region" description="Helical" evidence="1">
    <location>
        <begin position="54"/>
        <end position="77"/>
    </location>
</feature>
<feature type="non-terminal residue" evidence="2">
    <location>
        <position position="1"/>
    </location>
</feature>
<dbReference type="AlphaFoldDB" id="A0A829H3F2"/>
<reference evidence="2 3" key="1">
    <citation type="journal article" date="2013" name="PLoS ONE">
        <title>Lactobacillus paracasei comparative genomics: towards species pan-genome definition and exploitation of diversity.</title>
        <authorList>
            <person name="Smokvina T."/>
            <person name="Wels M."/>
            <person name="Polka J."/>
            <person name="Chervaux C."/>
            <person name="Brisse S."/>
            <person name="Boekhorst J."/>
            <person name="van Hylckama Vlieg J.E."/>
            <person name="Siezen R.J."/>
        </authorList>
    </citation>
    <scope>NUCLEOTIDE SEQUENCE [LARGE SCALE GENOMIC DNA]</scope>
    <source>
        <strain evidence="2 3">Lpp41</strain>
    </source>
</reference>
<keyword evidence="1" id="KW-1133">Transmembrane helix</keyword>
<sequence>RNLKHKDLEPKRPKPCHLGSRPLMFRFLIAPFRALQKNHPNDHTYRWGDFNDSMITATAAILIAFCLLTHGFCPLTAEVPLLFMLAMQSVNLGSTDDEHY</sequence>
<evidence type="ECO:0000256" key="1">
    <source>
        <dbReference type="SAM" id="Phobius"/>
    </source>
</evidence>
<keyword evidence="1" id="KW-0812">Transmembrane</keyword>